<dbReference type="PANTHER" id="PTHR34107:SF7">
    <property type="entry name" value="SLR2092 PROTEIN"/>
    <property type="match status" value="1"/>
</dbReference>
<protein>
    <recommendedName>
        <fullName evidence="1">Putative restriction endonuclease domain-containing protein</fullName>
    </recommendedName>
</protein>
<accession>E8X1S2</accession>
<reference evidence="3" key="1">
    <citation type="submission" date="2011-01" db="EMBL/GenBank/DDBJ databases">
        <title>Complete sequence of chromosome of Acidobacterium sp. MP5ACTX9.</title>
        <authorList>
            <consortium name="US DOE Joint Genome Institute"/>
            <person name="Lucas S."/>
            <person name="Copeland A."/>
            <person name="Lapidus A."/>
            <person name="Cheng J.-F."/>
            <person name="Goodwin L."/>
            <person name="Pitluck S."/>
            <person name="Teshima H."/>
            <person name="Detter J.C."/>
            <person name="Han C."/>
            <person name="Tapia R."/>
            <person name="Land M."/>
            <person name="Hauser L."/>
            <person name="Kyrpides N."/>
            <person name="Ivanova N."/>
            <person name="Ovchinnikova G."/>
            <person name="Pagani I."/>
            <person name="Rawat S.R."/>
            <person name="Mannisto M."/>
            <person name="Haggblom M.M."/>
            <person name="Woyke T."/>
        </authorList>
    </citation>
    <scope>NUCLEOTIDE SEQUENCE [LARGE SCALE GENOMIC DNA]</scope>
    <source>
        <strain evidence="3">MP5ACTX9</strain>
    </source>
</reference>
<dbReference type="InterPro" id="IPR008538">
    <property type="entry name" value="Uma2"/>
</dbReference>
<name>E8X1S2_GRATM</name>
<evidence type="ECO:0000313" key="2">
    <source>
        <dbReference type="EMBL" id="ADW67991.1"/>
    </source>
</evidence>
<gene>
    <name evidence="2" type="ordered locus">AciX9_0924</name>
</gene>
<dbReference type="InterPro" id="IPR012296">
    <property type="entry name" value="Nuclease_put_TT1808"/>
</dbReference>
<dbReference type="eggNOG" id="COG4636">
    <property type="taxonomic scope" value="Bacteria"/>
</dbReference>
<dbReference type="OrthoDB" id="9799703at2"/>
<dbReference type="CDD" id="cd06260">
    <property type="entry name" value="DUF820-like"/>
    <property type="match status" value="1"/>
</dbReference>
<dbReference type="STRING" id="1198114.AciX9_0924"/>
<evidence type="ECO:0000313" key="3">
    <source>
        <dbReference type="Proteomes" id="UP000000343"/>
    </source>
</evidence>
<proteinExistence type="predicted"/>
<dbReference type="Pfam" id="PF05685">
    <property type="entry name" value="Uma2"/>
    <property type="match status" value="1"/>
</dbReference>
<dbReference type="EMBL" id="CP002480">
    <property type="protein sequence ID" value="ADW67991.1"/>
    <property type="molecule type" value="Genomic_DNA"/>
</dbReference>
<feature type="domain" description="Putative restriction endonuclease" evidence="1">
    <location>
        <begin position="23"/>
        <end position="191"/>
    </location>
</feature>
<dbReference type="InterPro" id="IPR011335">
    <property type="entry name" value="Restrct_endonuc-II-like"/>
</dbReference>
<dbReference type="RefSeq" id="WP_013579315.1">
    <property type="nucleotide sequence ID" value="NC_015064.1"/>
</dbReference>
<sequence length="198" mass="22177">MNLSLTDIPLPIRLRTESPLTDEELLRFCADNDPLRVERDSNGELIVMSPTGTEGGFVESDVALELGIWARQDGRGRMLASNTGVRLSDSSIRAADAAWVSWERLNSLTADQRKGYSPFCPEFVIEVRSESDGLEPVRDRMQMWLANGAELAWLIDPARRVVEIYRMAEETELHENPTSVQGTGPVRGFDLVMARIWG</sequence>
<dbReference type="SUPFAM" id="SSF52980">
    <property type="entry name" value="Restriction endonuclease-like"/>
    <property type="match status" value="1"/>
</dbReference>
<dbReference type="PaxDb" id="1198114-AciX9_0924"/>
<dbReference type="HOGENOM" id="CLU_076312_3_0_0"/>
<dbReference type="PANTHER" id="PTHR34107">
    <property type="entry name" value="SLL0198 PROTEIN-RELATED"/>
    <property type="match status" value="1"/>
</dbReference>
<dbReference type="KEGG" id="acm:AciX9_0924"/>
<dbReference type="Gene3D" id="3.90.1570.10">
    <property type="entry name" value="tt1808, chain A"/>
    <property type="match status" value="1"/>
</dbReference>
<dbReference type="AlphaFoldDB" id="E8X1S2"/>
<evidence type="ECO:0000259" key="1">
    <source>
        <dbReference type="Pfam" id="PF05685"/>
    </source>
</evidence>
<dbReference type="Proteomes" id="UP000000343">
    <property type="component" value="Chromosome"/>
</dbReference>
<keyword evidence="3" id="KW-1185">Reference proteome</keyword>
<organism evidence="3">
    <name type="scientific">Granulicella tundricola (strain ATCC BAA-1859 / DSM 23138 / MP5ACTX9)</name>
    <dbReference type="NCBI Taxonomy" id="1198114"/>
    <lineage>
        <taxon>Bacteria</taxon>
        <taxon>Pseudomonadati</taxon>
        <taxon>Acidobacteriota</taxon>
        <taxon>Terriglobia</taxon>
        <taxon>Terriglobales</taxon>
        <taxon>Acidobacteriaceae</taxon>
        <taxon>Granulicella</taxon>
    </lineage>
</organism>